<dbReference type="Gene3D" id="3.40.190.10">
    <property type="entry name" value="Periplasmic binding protein-like II"/>
    <property type="match status" value="2"/>
</dbReference>
<dbReference type="Proteomes" id="UP000669179">
    <property type="component" value="Unassembled WGS sequence"/>
</dbReference>
<evidence type="ECO:0000313" key="10">
    <source>
        <dbReference type="Proteomes" id="UP000669179"/>
    </source>
</evidence>
<dbReference type="CDD" id="cd08411">
    <property type="entry name" value="PBP2_OxyR"/>
    <property type="match status" value="1"/>
</dbReference>
<evidence type="ECO:0000256" key="6">
    <source>
        <dbReference type="ARBA" id="ARBA00040885"/>
    </source>
</evidence>
<dbReference type="InterPro" id="IPR000847">
    <property type="entry name" value="LysR_HTH_N"/>
</dbReference>
<feature type="region of interest" description="Disordered" evidence="7">
    <location>
        <begin position="14"/>
        <end position="38"/>
    </location>
</feature>
<dbReference type="GO" id="GO:0003677">
    <property type="term" value="F:DNA binding"/>
    <property type="evidence" value="ECO:0007669"/>
    <property type="project" value="UniProtKB-KW"/>
</dbReference>
<reference evidence="9" key="1">
    <citation type="submission" date="2021-03" db="EMBL/GenBank/DDBJ databases">
        <authorList>
            <person name="Kanchanasin P."/>
            <person name="Saeng-In P."/>
            <person name="Phongsopitanun W."/>
            <person name="Yuki M."/>
            <person name="Kudo T."/>
            <person name="Ohkuma M."/>
            <person name="Tanasupawat S."/>
        </authorList>
    </citation>
    <scope>NUCLEOTIDE SEQUENCE</scope>
    <source>
        <strain evidence="9">GKU 128</strain>
    </source>
</reference>
<protein>
    <recommendedName>
        <fullName evidence="6">Probable hydrogen peroxide-inducible genes activator</fullName>
    </recommendedName>
</protein>
<keyword evidence="10" id="KW-1185">Reference proteome</keyword>
<comment type="similarity">
    <text evidence="1">Belongs to the LysR transcriptional regulatory family.</text>
</comment>
<keyword evidence="4" id="KW-0010">Activator</keyword>
<feature type="compositionally biased region" description="Basic and acidic residues" evidence="7">
    <location>
        <begin position="14"/>
        <end position="27"/>
    </location>
</feature>
<dbReference type="PANTHER" id="PTHR30346:SF26">
    <property type="entry name" value="HYDROGEN PEROXIDE-INDUCIBLE GENES ACTIVATOR"/>
    <property type="match status" value="1"/>
</dbReference>
<sequence>MLLVSAISCELRPRSQDKRGLDHRSERVGPTGPSGVTQRAGIRVRREIDLPLEGDRIFRSNAFFVGLITRKGNVISRPTVAQLRAFLALAEHLHFRDAAAALRMSQPALSGAVAALEETLGTQLVERTTRKVLLTPAGERVARRAELVLAELDRLVEEVNATRGPLTGPVRVGVIPTVAPYLLPVILPELSAEFPELELSVHEEQTEAITAELLAGRLDVIVLALPAPAQGITEVPLYDEEFVLVAPESSGLGGDGDGGDPVPRDVLNDQEVILLNEGHCLRDQALDVCRQVGARAAAATYATSLSTLVQLVSGGLGVTLVPETALAVETRRASSIATRRFTAPAPYRRIGLAYRTTSPRAEDFEALARSIKAAAPKALP</sequence>
<dbReference type="AlphaFoldDB" id="A0A939PLD8"/>
<feature type="domain" description="HTH lysR-type" evidence="8">
    <location>
        <begin position="78"/>
        <end position="135"/>
    </location>
</feature>
<dbReference type="EMBL" id="JAGEOJ010000015">
    <property type="protein sequence ID" value="MBO2452193.1"/>
    <property type="molecule type" value="Genomic_DNA"/>
</dbReference>
<dbReference type="PANTHER" id="PTHR30346">
    <property type="entry name" value="TRANSCRIPTIONAL DUAL REGULATOR HCAR-RELATED"/>
    <property type="match status" value="1"/>
</dbReference>
<dbReference type="Gene3D" id="1.10.10.10">
    <property type="entry name" value="Winged helix-like DNA-binding domain superfamily/Winged helix DNA-binding domain"/>
    <property type="match status" value="1"/>
</dbReference>
<dbReference type="SUPFAM" id="SSF46785">
    <property type="entry name" value="Winged helix' DNA-binding domain"/>
    <property type="match status" value="1"/>
</dbReference>
<dbReference type="FunFam" id="1.10.10.10:FF:000001">
    <property type="entry name" value="LysR family transcriptional regulator"/>
    <property type="match status" value="1"/>
</dbReference>
<comment type="caution">
    <text evidence="9">The sequence shown here is derived from an EMBL/GenBank/DDBJ whole genome shotgun (WGS) entry which is preliminary data.</text>
</comment>
<evidence type="ECO:0000256" key="1">
    <source>
        <dbReference type="ARBA" id="ARBA00009437"/>
    </source>
</evidence>
<proteinExistence type="inferred from homology"/>
<dbReference type="SUPFAM" id="SSF53850">
    <property type="entry name" value="Periplasmic binding protein-like II"/>
    <property type="match status" value="1"/>
</dbReference>
<accession>A0A939PLD8</accession>
<keyword evidence="2" id="KW-0805">Transcription regulation</keyword>
<evidence type="ECO:0000256" key="3">
    <source>
        <dbReference type="ARBA" id="ARBA00023125"/>
    </source>
</evidence>
<gene>
    <name evidence="9" type="ORF">J4573_34245</name>
</gene>
<dbReference type="GO" id="GO:0032993">
    <property type="term" value="C:protein-DNA complex"/>
    <property type="evidence" value="ECO:0007669"/>
    <property type="project" value="TreeGrafter"/>
</dbReference>
<evidence type="ECO:0000256" key="4">
    <source>
        <dbReference type="ARBA" id="ARBA00023159"/>
    </source>
</evidence>
<evidence type="ECO:0000313" key="9">
    <source>
        <dbReference type="EMBL" id="MBO2452193.1"/>
    </source>
</evidence>
<dbReference type="InterPro" id="IPR036388">
    <property type="entry name" value="WH-like_DNA-bd_sf"/>
</dbReference>
<keyword evidence="5" id="KW-0804">Transcription</keyword>
<name>A0A939PLD8_9ACTN</name>
<dbReference type="Pfam" id="PF00126">
    <property type="entry name" value="HTH_1"/>
    <property type="match status" value="1"/>
</dbReference>
<keyword evidence="3" id="KW-0238">DNA-binding</keyword>
<organism evidence="9 10">
    <name type="scientific">Actinomadura barringtoniae</name>
    <dbReference type="NCBI Taxonomy" id="1427535"/>
    <lineage>
        <taxon>Bacteria</taxon>
        <taxon>Bacillati</taxon>
        <taxon>Actinomycetota</taxon>
        <taxon>Actinomycetes</taxon>
        <taxon>Streptosporangiales</taxon>
        <taxon>Thermomonosporaceae</taxon>
        <taxon>Actinomadura</taxon>
    </lineage>
</organism>
<dbReference type="Pfam" id="PF03466">
    <property type="entry name" value="LysR_substrate"/>
    <property type="match status" value="1"/>
</dbReference>
<dbReference type="PROSITE" id="PS50931">
    <property type="entry name" value="HTH_LYSR"/>
    <property type="match status" value="1"/>
</dbReference>
<evidence type="ECO:0000259" key="8">
    <source>
        <dbReference type="PROSITE" id="PS50931"/>
    </source>
</evidence>
<evidence type="ECO:0000256" key="2">
    <source>
        <dbReference type="ARBA" id="ARBA00023015"/>
    </source>
</evidence>
<dbReference type="GO" id="GO:0003700">
    <property type="term" value="F:DNA-binding transcription factor activity"/>
    <property type="evidence" value="ECO:0007669"/>
    <property type="project" value="InterPro"/>
</dbReference>
<dbReference type="PRINTS" id="PR00039">
    <property type="entry name" value="HTHLYSR"/>
</dbReference>
<evidence type="ECO:0000256" key="5">
    <source>
        <dbReference type="ARBA" id="ARBA00023163"/>
    </source>
</evidence>
<evidence type="ECO:0000256" key="7">
    <source>
        <dbReference type="SAM" id="MobiDB-lite"/>
    </source>
</evidence>
<dbReference type="InterPro" id="IPR036390">
    <property type="entry name" value="WH_DNA-bd_sf"/>
</dbReference>
<dbReference type="InterPro" id="IPR005119">
    <property type="entry name" value="LysR_subst-bd"/>
</dbReference>